<comment type="similarity">
    <text evidence="2">Belongs to the dpy-19 family.</text>
</comment>
<sequence length="700" mass="79195">SSDMPKPPPKKTKPKNDRAPPVTQPGTTQETAHSTPWLVAVAVLFVVFSAMNTRHLSRLFENDRHFSHLADFEREMTYRTEMGLYYSYYKTLITAPSFLDGMGKITRDNVTEYGHTINTLKRFNLYPEVVLAYFYRNFKTITDKMGWRVQSCWQVNRGGDLPPVESCEGAGNPHYFYIDGAFLVAGTVAGMLFLLGVVLSDSILGGLLSLAAFAFNHGESTRVQWTPPLRESFSYPFILAQITLVTIALRNHASGSRWLVGISIPIVLSMLSWQFAQFVYSTQLAALSITFALDYLPRSTFSTLIFTHIFSLLVSFILLFGNEMLLTSFYFPSILAALSILLLDRCLNKMTFHPLFVLLLLSLYTAVTVGAKMGLAMLFEVEDDAHIGEILRSKFTDFASFHTRLYTCSAEFGFIQQETLEKLTNTGLLPTALTSFLLIALFLVRSRPVMWRDASSRLRPLSHLPYHAAQTAAFVFLAFIIMRLKLFMTPHLCATTALIMSANLISSSLNVRLAWVVRVGLSGLVLAGMAYQGMGNIKQQLSISGEYSNVEQELLFEWINEKTPKDAVFAGTMPVMANVKLSTERPIVNHPHYEDKGIRERTLKVYSIFSKKPITEVYDGLKKMGVQYVVIQPFNCDPHPRKECSYRSMWDLHDPRNINRSSLCDLWQSSYKMSPKEANKKVAPFKFAYNHANYIVFKID</sequence>
<feature type="transmembrane region" description="Helical" evidence="9">
    <location>
        <begin position="427"/>
        <end position="444"/>
    </location>
</feature>
<dbReference type="PANTHER" id="PTHR31488">
    <property type="entry name" value="DPY-19-LIKE 1, LIKE (H. SAPIENS)"/>
    <property type="match status" value="1"/>
</dbReference>
<feature type="transmembrane region" description="Helical" evidence="9">
    <location>
        <begin position="303"/>
        <end position="321"/>
    </location>
</feature>
<keyword evidence="3" id="KW-0328">Glycosyltransferase</keyword>
<keyword evidence="6 9" id="KW-1133">Transmembrane helix</keyword>
<feature type="transmembrane region" description="Helical" evidence="9">
    <location>
        <begin position="355"/>
        <end position="379"/>
    </location>
</feature>
<evidence type="ECO:0000313" key="11">
    <source>
        <dbReference type="Proteomes" id="UP001432027"/>
    </source>
</evidence>
<feature type="transmembrane region" description="Helical" evidence="9">
    <location>
        <begin position="182"/>
        <end position="213"/>
    </location>
</feature>
<feature type="transmembrane region" description="Helical" evidence="9">
    <location>
        <begin position="34"/>
        <end position="51"/>
    </location>
</feature>
<feature type="region of interest" description="Disordered" evidence="8">
    <location>
        <begin position="1"/>
        <end position="31"/>
    </location>
</feature>
<evidence type="ECO:0000256" key="2">
    <source>
        <dbReference type="ARBA" id="ARBA00008744"/>
    </source>
</evidence>
<dbReference type="Pfam" id="PF10034">
    <property type="entry name" value="Dpy19"/>
    <property type="match status" value="1"/>
</dbReference>
<comment type="caution">
    <text evidence="10">The sequence shown here is derived from an EMBL/GenBank/DDBJ whole genome shotgun (WGS) entry which is preliminary data.</text>
</comment>
<keyword evidence="5 9" id="KW-0812">Transmembrane</keyword>
<dbReference type="InterPro" id="IPR047462">
    <property type="entry name" value="Dpy19"/>
</dbReference>
<evidence type="ECO:0000256" key="7">
    <source>
        <dbReference type="ARBA" id="ARBA00023136"/>
    </source>
</evidence>
<accession>A0AAV5T261</accession>
<reference evidence="10" key="1">
    <citation type="submission" date="2023-10" db="EMBL/GenBank/DDBJ databases">
        <title>Genome assembly of Pristionchus species.</title>
        <authorList>
            <person name="Yoshida K."/>
            <person name="Sommer R.J."/>
        </authorList>
    </citation>
    <scope>NUCLEOTIDE SEQUENCE</scope>
    <source>
        <strain evidence="10">RS0144</strain>
    </source>
</reference>
<feature type="transmembrane region" description="Helical" evidence="9">
    <location>
        <begin position="327"/>
        <end position="343"/>
    </location>
</feature>
<evidence type="ECO:0000256" key="4">
    <source>
        <dbReference type="ARBA" id="ARBA00022679"/>
    </source>
</evidence>
<dbReference type="PANTHER" id="PTHR31488:SF1">
    <property type="entry name" value="C-MANNOSYLTRANSFERASE DPY19L1"/>
    <property type="match status" value="1"/>
</dbReference>
<dbReference type="CDD" id="cd20177">
    <property type="entry name" value="Dpy19"/>
    <property type="match status" value="1"/>
</dbReference>
<evidence type="ECO:0000256" key="5">
    <source>
        <dbReference type="ARBA" id="ARBA00022692"/>
    </source>
</evidence>
<evidence type="ECO:0000256" key="6">
    <source>
        <dbReference type="ARBA" id="ARBA00022989"/>
    </source>
</evidence>
<comment type="subcellular location">
    <subcellularLocation>
        <location evidence="1">Membrane</location>
        <topology evidence="1">Multi-pass membrane protein</topology>
    </subcellularLocation>
</comment>
<feature type="transmembrane region" description="Helical" evidence="9">
    <location>
        <begin position="464"/>
        <end position="482"/>
    </location>
</feature>
<proteinExistence type="inferred from homology"/>
<dbReference type="GO" id="GO:0005637">
    <property type="term" value="C:nuclear inner membrane"/>
    <property type="evidence" value="ECO:0007669"/>
    <property type="project" value="TreeGrafter"/>
</dbReference>
<feature type="transmembrane region" description="Helical" evidence="9">
    <location>
        <begin position="513"/>
        <end position="534"/>
    </location>
</feature>
<gene>
    <name evidence="10" type="ORF">PENTCL1PPCAC_10812</name>
</gene>
<feature type="non-terminal residue" evidence="10">
    <location>
        <position position="1"/>
    </location>
</feature>
<dbReference type="EMBL" id="BTSX01000003">
    <property type="protein sequence ID" value="GMS88637.1"/>
    <property type="molecule type" value="Genomic_DNA"/>
</dbReference>
<feature type="transmembrane region" description="Helical" evidence="9">
    <location>
        <begin position="256"/>
        <end position="273"/>
    </location>
</feature>
<feature type="transmembrane region" description="Helical" evidence="9">
    <location>
        <begin position="488"/>
        <end position="506"/>
    </location>
</feature>
<dbReference type="GO" id="GO:0000030">
    <property type="term" value="F:mannosyltransferase activity"/>
    <property type="evidence" value="ECO:0007669"/>
    <property type="project" value="InterPro"/>
</dbReference>
<protein>
    <recommendedName>
        <fullName evidence="12">Dpy-19</fullName>
    </recommendedName>
</protein>
<evidence type="ECO:0008006" key="12">
    <source>
        <dbReference type="Google" id="ProtNLM"/>
    </source>
</evidence>
<dbReference type="InterPro" id="IPR018732">
    <property type="entry name" value="Dpy-19/Dpy-19-like"/>
</dbReference>
<evidence type="ECO:0000313" key="10">
    <source>
        <dbReference type="EMBL" id="GMS88637.1"/>
    </source>
</evidence>
<keyword evidence="11" id="KW-1185">Reference proteome</keyword>
<evidence type="ECO:0000256" key="3">
    <source>
        <dbReference type="ARBA" id="ARBA00022676"/>
    </source>
</evidence>
<keyword evidence="4" id="KW-0808">Transferase</keyword>
<organism evidence="10 11">
    <name type="scientific">Pristionchus entomophagus</name>
    <dbReference type="NCBI Taxonomy" id="358040"/>
    <lineage>
        <taxon>Eukaryota</taxon>
        <taxon>Metazoa</taxon>
        <taxon>Ecdysozoa</taxon>
        <taxon>Nematoda</taxon>
        <taxon>Chromadorea</taxon>
        <taxon>Rhabditida</taxon>
        <taxon>Rhabditina</taxon>
        <taxon>Diplogasteromorpha</taxon>
        <taxon>Diplogasteroidea</taxon>
        <taxon>Neodiplogasteridae</taxon>
        <taxon>Pristionchus</taxon>
    </lineage>
</organism>
<dbReference type="Proteomes" id="UP001432027">
    <property type="component" value="Unassembled WGS sequence"/>
</dbReference>
<evidence type="ECO:0000256" key="8">
    <source>
        <dbReference type="SAM" id="MobiDB-lite"/>
    </source>
</evidence>
<name>A0AAV5T261_9BILA</name>
<evidence type="ECO:0000256" key="9">
    <source>
        <dbReference type="SAM" id="Phobius"/>
    </source>
</evidence>
<keyword evidence="7 9" id="KW-0472">Membrane</keyword>
<evidence type="ECO:0000256" key="1">
    <source>
        <dbReference type="ARBA" id="ARBA00004141"/>
    </source>
</evidence>
<dbReference type="AlphaFoldDB" id="A0AAV5T261"/>